<organism evidence="2 3">
    <name type="scientific">Dentiscutata erythropus</name>
    <dbReference type="NCBI Taxonomy" id="1348616"/>
    <lineage>
        <taxon>Eukaryota</taxon>
        <taxon>Fungi</taxon>
        <taxon>Fungi incertae sedis</taxon>
        <taxon>Mucoromycota</taxon>
        <taxon>Glomeromycotina</taxon>
        <taxon>Glomeromycetes</taxon>
        <taxon>Diversisporales</taxon>
        <taxon>Gigasporaceae</taxon>
        <taxon>Dentiscutata</taxon>
    </lineage>
</organism>
<sequence length="118" mass="13595">VIGNIVFVIILQNVIISFMSAAFEDADKDGKHTFLTFQSGLINDYVNLENSAFTSGKSNIDTALKDKLREYKKWESIPIYSNLEVQMPTEEDKSDENDESEFFIEKEDIKFIWTLAEE</sequence>
<feature type="signal peptide" evidence="1">
    <location>
        <begin position="1"/>
        <end position="21"/>
    </location>
</feature>
<evidence type="ECO:0000313" key="3">
    <source>
        <dbReference type="Proteomes" id="UP000789405"/>
    </source>
</evidence>
<dbReference type="AlphaFoldDB" id="A0A9N9D6H2"/>
<reference evidence="2" key="1">
    <citation type="submission" date="2021-06" db="EMBL/GenBank/DDBJ databases">
        <authorList>
            <person name="Kallberg Y."/>
            <person name="Tangrot J."/>
            <person name="Rosling A."/>
        </authorList>
    </citation>
    <scope>NUCLEOTIDE SEQUENCE</scope>
    <source>
        <strain evidence="2">MA453B</strain>
    </source>
</reference>
<gene>
    <name evidence="2" type="ORF">DERYTH_LOCUS8800</name>
</gene>
<keyword evidence="3" id="KW-1185">Reference proteome</keyword>
<keyword evidence="1" id="KW-0732">Signal</keyword>
<proteinExistence type="predicted"/>
<accession>A0A9N9D6H2</accession>
<feature type="chain" id="PRO_5040198546" evidence="1">
    <location>
        <begin position="22"/>
        <end position="118"/>
    </location>
</feature>
<comment type="caution">
    <text evidence="2">The sequence shown here is derived from an EMBL/GenBank/DDBJ whole genome shotgun (WGS) entry which is preliminary data.</text>
</comment>
<dbReference type="OrthoDB" id="2351641at2759"/>
<dbReference type="Proteomes" id="UP000789405">
    <property type="component" value="Unassembled WGS sequence"/>
</dbReference>
<protein>
    <submittedName>
        <fullName evidence="2">22642_t:CDS:1</fullName>
    </submittedName>
</protein>
<dbReference type="EMBL" id="CAJVPY010004625">
    <property type="protein sequence ID" value="CAG8624189.1"/>
    <property type="molecule type" value="Genomic_DNA"/>
</dbReference>
<name>A0A9N9D6H2_9GLOM</name>
<evidence type="ECO:0000313" key="2">
    <source>
        <dbReference type="EMBL" id="CAG8624189.1"/>
    </source>
</evidence>
<feature type="non-terminal residue" evidence="2">
    <location>
        <position position="1"/>
    </location>
</feature>
<evidence type="ECO:0000256" key="1">
    <source>
        <dbReference type="SAM" id="SignalP"/>
    </source>
</evidence>